<dbReference type="EMBL" id="BGZK01000823">
    <property type="protein sequence ID" value="GBP61810.1"/>
    <property type="molecule type" value="Genomic_DNA"/>
</dbReference>
<evidence type="ECO:0000313" key="1">
    <source>
        <dbReference type="EMBL" id="GBP61810.1"/>
    </source>
</evidence>
<dbReference type="Proteomes" id="UP000299102">
    <property type="component" value="Unassembled WGS sequence"/>
</dbReference>
<name>A0A4C1XFE0_EUMVA</name>
<evidence type="ECO:0000313" key="2">
    <source>
        <dbReference type="Proteomes" id="UP000299102"/>
    </source>
</evidence>
<accession>A0A4C1XFE0</accession>
<comment type="caution">
    <text evidence="1">The sequence shown here is derived from an EMBL/GenBank/DDBJ whole genome shotgun (WGS) entry which is preliminary data.</text>
</comment>
<protein>
    <submittedName>
        <fullName evidence="1">Uncharacterized protein</fullName>
    </submittedName>
</protein>
<proteinExistence type="predicted"/>
<gene>
    <name evidence="1" type="ORF">EVAR_88734_1</name>
</gene>
<reference evidence="1 2" key="1">
    <citation type="journal article" date="2019" name="Commun. Biol.">
        <title>The bagworm genome reveals a unique fibroin gene that provides high tensile strength.</title>
        <authorList>
            <person name="Kono N."/>
            <person name="Nakamura H."/>
            <person name="Ohtoshi R."/>
            <person name="Tomita M."/>
            <person name="Numata K."/>
            <person name="Arakawa K."/>
        </authorList>
    </citation>
    <scope>NUCLEOTIDE SEQUENCE [LARGE SCALE GENOMIC DNA]</scope>
</reference>
<keyword evidence="2" id="KW-1185">Reference proteome</keyword>
<sequence length="98" mass="11585">MSLSERDNFHENRTTRGNWLNAYRLSVTQRRIRYRRGTRGESWKGTKHGTSGPIVFQYANSPAHDECQFDFDRRATRSGRDAELDTLQIRHESESPWQ</sequence>
<dbReference type="AlphaFoldDB" id="A0A4C1XFE0"/>
<organism evidence="1 2">
    <name type="scientific">Eumeta variegata</name>
    <name type="common">Bagworm moth</name>
    <name type="synonym">Eumeta japonica</name>
    <dbReference type="NCBI Taxonomy" id="151549"/>
    <lineage>
        <taxon>Eukaryota</taxon>
        <taxon>Metazoa</taxon>
        <taxon>Ecdysozoa</taxon>
        <taxon>Arthropoda</taxon>
        <taxon>Hexapoda</taxon>
        <taxon>Insecta</taxon>
        <taxon>Pterygota</taxon>
        <taxon>Neoptera</taxon>
        <taxon>Endopterygota</taxon>
        <taxon>Lepidoptera</taxon>
        <taxon>Glossata</taxon>
        <taxon>Ditrysia</taxon>
        <taxon>Tineoidea</taxon>
        <taxon>Psychidae</taxon>
        <taxon>Oiketicinae</taxon>
        <taxon>Eumeta</taxon>
    </lineage>
</organism>